<dbReference type="Proteomes" id="UP001499987">
    <property type="component" value="Unassembled WGS sequence"/>
</dbReference>
<feature type="region of interest" description="Disordered" evidence="6">
    <location>
        <begin position="371"/>
        <end position="437"/>
    </location>
</feature>
<reference evidence="9" key="1">
    <citation type="journal article" date="2019" name="Int. J. Syst. Evol. Microbiol.">
        <title>The Global Catalogue of Microorganisms (GCM) 10K type strain sequencing project: providing services to taxonomists for standard genome sequencing and annotation.</title>
        <authorList>
            <consortium name="The Broad Institute Genomics Platform"/>
            <consortium name="The Broad Institute Genome Sequencing Center for Infectious Disease"/>
            <person name="Wu L."/>
            <person name="Ma J."/>
        </authorList>
    </citation>
    <scope>NUCLEOTIDE SEQUENCE [LARGE SCALE GENOMIC DNA]</scope>
    <source>
        <strain evidence="9">JCM 13002</strain>
    </source>
</reference>
<feature type="transmembrane region" description="Helical" evidence="7">
    <location>
        <begin position="147"/>
        <end position="167"/>
    </location>
</feature>
<accession>A0ABP4EIH3</accession>
<keyword evidence="9" id="KW-1185">Reference proteome</keyword>
<feature type="transmembrane region" description="Helical" evidence="7">
    <location>
        <begin position="260"/>
        <end position="285"/>
    </location>
</feature>
<feature type="transmembrane region" description="Helical" evidence="7">
    <location>
        <begin position="95"/>
        <end position="118"/>
    </location>
</feature>
<comment type="caution">
    <text evidence="8">The sequence shown here is derived from an EMBL/GenBank/DDBJ whole genome shotgun (WGS) entry which is preliminary data.</text>
</comment>
<evidence type="ECO:0000256" key="6">
    <source>
        <dbReference type="SAM" id="MobiDB-lite"/>
    </source>
</evidence>
<organism evidence="8 9">
    <name type="scientific">Kitasatospora arboriphila</name>
    <dbReference type="NCBI Taxonomy" id="258052"/>
    <lineage>
        <taxon>Bacteria</taxon>
        <taxon>Bacillati</taxon>
        <taxon>Actinomycetota</taxon>
        <taxon>Actinomycetes</taxon>
        <taxon>Kitasatosporales</taxon>
        <taxon>Streptomycetaceae</taxon>
        <taxon>Kitasatospora</taxon>
    </lineage>
</organism>
<dbReference type="Pfam" id="PF09678">
    <property type="entry name" value="Caa3_CtaG"/>
    <property type="match status" value="1"/>
</dbReference>
<evidence type="ECO:0000256" key="7">
    <source>
        <dbReference type="SAM" id="Phobius"/>
    </source>
</evidence>
<keyword evidence="3 7" id="KW-0812">Transmembrane</keyword>
<proteinExistence type="predicted"/>
<evidence type="ECO:0000256" key="3">
    <source>
        <dbReference type="ARBA" id="ARBA00022692"/>
    </source>
</evidence>
<name>A0ABP4EIH3_9ACTN</name>
<feature type="region of interest" description="Disordered" evidence="6">
    <location>
        <begin position="325"/>
        <end position="358"/>
    </location>
</feature>
<evidence type="ECO:0000313" key="9">
    <source>
        <dbReference type="Proteomes" id="UP001499987"/>
    </source>
</evidence>
<evidence type="ECO:0000256" key="4">
    <source>
        <dbReference type="ARBA" id="ARBA00022989"/>
    </source>
</evidence>
<keyword evidence="5 7" id="KW-0472">Membrane</keyword>
<keyword evidence="2" id="KW-1003">Cell membrane</keyword>
<feature type="transmembrane region" description="Helical" evidence="7">
    <location>
        <begin position="218"/>
        <end position="240"/>
    </location>
</feature>
<protein>
    <recommendedName>
        <fullName evidence="10">Cytochrome c oxidase assembly protein</fullName>
    </recommendedName>
</protein>
<gene>
    <name evidence="8" type="ORF">GCM10009663_55450</name>
</gene>
<evidence type="ECO:0000256" key="2">
    <source>
        <dbReference type="ARBA" id="ARBA00022475"/>
    </source>
</evidence>
<comment type="subcellular location">
    <subcellularLocation>
        <location evidence="1">Cell membrane</location>
        <topology evidence="1">Multi-pass membrane protein</topology>
    </subcellularLocation>
</comment>
<evidence type="ECO:0000256" key="1">
    <source>
        <dbReference type="ARBA" id="ARBA00004651"/>
    </source>
</evidence>
<keyword evidence="4 7" id="KW-1133">Transmembrane helix</keyword>
<dbReference type="InterPro" id="IPR019108">
    <property type="entry name" value="Caa3_assmbl_CtaG-rel"/>
</dbReference>
<evidence type="ECO:0008006" key="10">
    <source>
        <dbReference type="Google" id="ProtNLM"/>
    </source>
</evidence>
<feature type="transmembrane region" description="Helical" evidence="7">
    <location>
        <begin position="65"/>
        <end position="83"/>
    </location>
</feature>
<feature type="transmembrane region" description="Helical" evidence="7">
    <location>
        <begin position="179"/>
        <end position="197"/>
    </location>
</feature>
<feature type="compositionally biased region" description="Basic and acidic residues" evidence="6">
    <location>
        <begin position="384"/>
        <end position="425"/>
    </location>
</feature>
<feature type="transmembrane region" description="Helical" evidence="7">
    <location>
        <begin position="32"/>
        <end position="53"/>
    </location>
</feature>
<evidence type="ECO:0000313" key="8">
    <source>
        <dbReference type="EMBL" id="GAA1106315.1"/>
    </source>
</evidence>
<evidence type="ECO:0000256" key="5">
    <source>
        <dbReference type="ARBA" id="ARBA00023136"/>
    </source>
</evidence>
<dbReference type="EMBL" id="BAAALD010000067">
    <property type="protein sequence ID" value="GAA1106315.1"/>
    <property type="molecule type" value="Genomic_DNA"/>
</dbReference>
<sequence length="669" mass="71724">MGDGMAGMHHHGGTGTLGPYSPSAALGWSPDWPFLIGAVLALGLYTAAAIRLWRRGDKWPVGRMIAWTAGTGTVVLVTCTGLNDYGMVLFSAHMIQHMVLSMLSPILLLLGAPITLALRALRPARKGSGRGPRELLVALLHSRYVRVVSHPGATIPLFVASLYALYFSPLFDHLMQYRLGHLAMMVHFLAVGMLFFWPIMGVDPGPHRPGYIMRILELFVGMPFHAFFGVAVMMATHPLVTTFTDAAAPPGTKLLDDQELAGGITWAFGEIPTAIVLIALTLQWARSEERQARRRDRAADRDGDAELAAYNAYLAALDRRGRAAAADGAPACRPRHEPRPVRTGRGSPPFGAVPGPGSVLQEIQVEPGQPLRVGQDVDGDDQAVGDHEVHDRDRPAVDHGDRAGPAVDQRRPGERRHVPEPERLRGHLAGPAHHDQRRGRAVVGAQHHLRVEDGDQRLEVAAAGGGEEGVHHLAAAYRVRVRCGGRALDAPPGTAGELPGGGRGAVHDRRDLVERQAEHVVQHEGQPLGRGELLQHDEQGEPDRVGEQRLLFGVGAVGVRHDGVGQPLADRLLAAGPAGAQHVEADPADHGGEPAAQVLHLVGVGAAQPQPGLLHRVVGLAERAQHPVRHRPQMAAVALEALGQPVVPVHRAPPRRCALTSLTFGRPRT</sequence>